<evidence type="ECO:0000256" key="4">
    <source>
        <dbReference type="ARBA" id="ARBA00023163"/>
    </source>
</evidence>
<dbReference type="Pfam" id="PF03466">
    <property type="entry name" value="LysR_substrate"/>
    <property type="match status" value="1"/>
</dbReference>
<dbReference type="Pfam" id="PF00126">
    <property type="entry name" value="HTH_1"/>
    <property type="match status" value="1"/>
</dbReference>
<gene>
    <name evidence="6" type="ORF">F0A17_11325</name>
</gene>
<protein>
    <submittedName>
        <fullName evidence="6">LysR family transcriptional regulator</fullName>
    </submittedName>
</protein>
<comment type="similarity">
    <text evidence="1">Belongs to the LysR transcriptional regulatory family.</text>
</comment>
<keyword evidence="3" id="KW-0238">DNA-binding</keyword>
<dbReference type="RefSeq" id="WP_149328447.1">
    <property type="nucleotide sequence ID" value="NZ_VTPY01000004.1"/>
</dbReference>
<evidence type="ECO:0000313" key="6">
    <source>
        <dbReference type="EMBL" id="KAA0011886.1"/>
    </source>
</evidence>
<dbReference type="InterPro" id="IPR000847">
    <property type="entry name" value="LysR_HTH_N"/>
</dbReference>
<keyword evidence="2" id="KW-0805">Transcription regulation</keyword>
<accession>A0A7V7FZ09</accession>
<keyword evidence="4" id="KW-0804">Transcription</keyword>
<evidence type="ECO:0000256" key="1">
    <source>
        <dbReference type="ARBA" id="ARBA00009437"/>
    </source>
</evidence>
<dbReference type="SUPFAM" id="SSF46785">
    <property type="entry name" value="Winged helix' DNA-binding domain"/>
    <property type="match status" value="1"/>
</dbReference>
<dbReference type="InterPro" id="IPR005119">
    <property type="entry name" value="LysR_subst-bd"/>
</dbReference>
<feature type="domain" description="HTH lysR-type" evidence="5">
    <location>
        <begin position="17"/>
        <end position="74"/>
    </location>
</feature>
<dbReference type="InterPro" id="IPR050176">
    <property type="entry name" value="LTTR"/>
</dbReference>
<dbReference type="SUPFAM" id="SSF53850">
    <property type="entry name" value="Periplasmic binding protein-like II"/>
    <property type="match status" value="1"/>
</dbReference>
<sequence length="308" mass="33289">MTQHLPLPNDTIALPLLDSDVLRTFVTIAECGSFTRAARQVFRTPSALSMQIKRLEETLGHPLFVREARQVRLTPEGEVLLGYGRRLLKLNEEAVTQFLAPKLEGRVAFGTTDDVGTRILPSVLAQFARSHPAVQVDVVVGSSRQMLSRLDSGELDLVLLTAGNPGQEPRGEIIHSEPLVWVGREGGIAAQRSPLPVALAHQGCAWRGMALDALGRAGVSYRIAYSCEHCAGQEAAMLADLAVAPFPVSLVRPPLRRLDPSLLPPLGEYQLALVKRGGMGQACEALAGHVMAAFRDLSPQQSRKETAC</sequence>
<dbReference type="Gene3D" id="3.40.190.10">
    <property type="entry name" value="Periplasmic binding protein-like II"/>
    <property type="match status" value="2"/>
</dbReference>
<comment type="caution">
    <text evidence="6">The sequence shown here is derived from an EMBL/GenBank/DDBJ whole genome shotgun (WGS) entry which is preliminary data.</text>
</comment>
<dbReference type="PRINTS" id="PR00039">
    <property type="entry name" value="HTHLYSR"/>
</dbReference>
<dbReference type="Proteomes" id="UP000486760">
    <property type="component" value="Unassembled WGS sequence"/>
</dbReference>
<evidence type="ECO:0000256" key="3">
    <source>
        <dbReference type="ARBA" id="ARBA00023125"/>
    </source>
</evidence>
<dbReference type="InterPro" id="IPR036390">
    <property type="entry name" value="WH_DNA-bd_sf"/>
</dbReference>
<reference evidence="6 7" key="1">
    <citation type="submission" date="2019-08" db="EMBL/GenBank/DDBJ databases">
        <title>Bioinformatics analysis of the strain L3 and L5.</title>
        <authorList>
            <person name="Li X."/>
        </authorList>
    </citation>
    <scope>NUCLEOTIDE SEQUENCE [LARGE SCALE GENOMIC DNA]</scope>
    <source>
        <strain evidence="6 7">L5</strain>
    </source>
</reference>
<dbReference type="EMBL" id="VTPY01000004">
    <property type="protein sequence ID" value="KAA0011886.1"/>
    <property type="molecule type" value="Genomic_DNA"/>
</dbReference>
<evidence type="ECO:0000256" key="2">
    <source>
        <dbReference type="ARBA" id="ARBA00023015"/>
    </source>
</evidence>
<name>A0A7V7FZ09_9GAMM</name>
<keyword evidence="7" id="KW-1185">Reference proteome</keyword>
<evidence type="ECO:0000259" key="5">
    <source>
        <dbReference type="PROSITE" id="PS50931"/>
    </source>
</evidence>
<dbReference type="InterPro" id="IPR036388">
    <property type="entry name" value="WH-like_DNA-bd_sf"/>
</dbReference>
<proteinExistence type="inferred from homology"/>
<dbReference type="AlphaFoldDB" id="A0A7V7FZ09"/>
<dbReference type="PROSITE" id="PS50931">
    <property type="entry name" value="HTH_LYSR"/>
    <property type="match status" value="1"/>
</dbReference>
<organism evidence="6 7">
    <name type="scientific">Billgrantia pellis</name>
    <dbReference type="NCBI Taxonomy" id="2606936"/>
    <lineage>
        <taxon>Bacteria</taxon>
        <taxon>Pseudomonadati</taxon>
        <taxon>Pseudomonadota</taxon>
        <taxon>Gammaproteobacteria</taxon>
        <taxon>Oceanospirillales</taxon>
        <taxon>Halomonadaceae</taxon>
        <taxon>Billgrantia</taxon>
    </lineage>
</organism>
<dbReference type="PANTHER" id="PTHR30579:SF7">
    <property type="entry name" value="HTH-TYPE TRANSCRIPTIONAL REGULATOR LRHA-RELATED"/>
    <property type="match status" value="1"/>
</dbReference>
<evidence type="ECO:0000313" key="7">
    <source>
        <dbReference type="Proteomes" id="UP000486760"/>
    </source>
</evidence>
<dbReference type="GO" id="GO:0003700">
    <property type="term" value="F:DNA-binding transcription factor activity"/>
    <property type="evidence" value="ECO:0007669"/>
    <property type="project" value="InterPro"/>
</dbReference>
<dbReference type="GO" id="GO:0003677">
    <property type="term" value="F:DNA binding"/>
    <property type="evidence" value="ECO:0007669"/>
    <property type="project" value="UniProtKB-KW"/>
</dbReference>
<dbReference type="PANTHER" id="PTHR30579">
    <property type="entry name" value="TRANSCRIPTIONAL REGULATOR"/>
    <property type="match status" value="1"/>
</dbReference>
<dbReference type="FunFam" id="1.10.10.10:FF:000001">
    <property type="entry name" value="LysR family transcriptional regulator"/>
    <property type="match status" value="1"/>
</dbReference>
<dbReference type="Gene3D" id="1.10.10.10">
    <property type="entry name" value="Winged helix-like DNA-binding domain superfamily/Winged helix DNA-binding domain"/>
    <property type="match status" value="1"/>
</dbReference>